<keyword evidence="8 10" id="KW-0030">Aminoacyl-tRNA synthetase</keyword>
<evidence type="ECO:0000256" key="4">
    <source>
        <dbReference type="ARBA" id="ARBA00022598"/>
    </source>
</evidence>
<feature type="short sequence motif" description="'HIGH' region" evidence="10">
    <location>
        <begin position="127"/>
        <end position="137"/>
    </location>
</feature>
<gene>
    <name evidence="10" type="primary">argS</name>
    <name evidence="14" type="ORF">IWH25_02575</name>
</gene>
<dbReference type="Gene3D" id="1.10.730.10">
    <property type="entry name" value="Isoleucyl-tRNA Synthetase, Domain 1"/>
    <property type="match status" value="1"/>
</dbReference>
<evidence type="ECO:0000256" key="6">
    <source>
        <dbReference type="ARBA" id="ARBA00022840"/>
    </source>
</evidence>
<feature type="domain" description="Arginyl tRNA synthetase N-terminal" evidence="13">
    <location>
        <begin position="7"/>
        <end position="90"/>
    </location>
</feature>
<dbReference type="Gene3D" id="3.40.50.620">
    <property type="entry name" value="HUPs"/>
    <property type="match status" value="1"/>
</dbReference>
<dbReference type="GO" id="GO:0005737">
    <property type="term" value="C:cytoplasm"/>
    <property type="evidence" value="ECO:0007669"/>
    <property type="project" value="UniProtKB-SubCell"/>
</dbReference>
<organism evidence="14 15">
    <name type="scientific">Azospira restricta</name>
    <dbReference type="NCBI Taxonomy" id="404405"/>
    <lineage>
        <taxon>Bacteria</taxon>
        <taxon>Pseudomonadati</taxon>
        <taxon>Pseudomonadota</taxon>
        <taxon>Betaproteobacteria</taxon>
        <taxon>Rhodocyclales</taxon>
        <taxon>Rhodocyclaceae</taxon>
        <taxon>Azospira</taxon>
    </lineage>
</organism>
<evidence type="ECO:0000256" key="5">
    <source>
        <dbReference type="ARBA" id="ARBA00022741"/>
    </source>
</evidence>
<dbReference type="AlphaFoldDB" id="A0A974SPY9"/>
<dbReference type="PANTHER" id="PTHR11956">
    <property type="entry name" value="ARGINYL-TRNA SYNTHETASE"/>
    <property type="match status" value="1"/>
</dbReference>
<dbReference type="GO" id="GO:0004814">
    <property type="term" value="F:arginine-tRNA ligase activity"/>
    <property type="evidence" value="ECO:0007669"/>
    <property type="project" value="UniProtKB-UniRule"/>
</dbReference>
<dbReference type="SUPFAM" id="SSF55190">
    <property type="entry name" value="Arginyl-tRNA synthetase (ArgRS), N-terminal 'additional' domain"/>
    <property type="match status" value="1"/>
</dbReference>
<dbReference type="EC" id="6.1.1.19" evidence="10"/>
<keyword evidence="5 10" id="KW-0547">Nucleotide-binding</keyword>
<protein>
    <recommendedName>
        <fullName evidence="10">Arginine--tRNA ligase</fullName>
        <ecNumber evidence="10">6.1.1.19</ecNumber>
    </recommendedName>
    <alternativeName>
        <fullName evidence="10">Arginyl-tRNA synthetase</fullName>
        <shortName evidence="10">ArgRS</shortName>
    </alternativeName>
</protein>
<dbReference type="InterPro" id="IPR008909">
    <property type="entry name" value="DALR_anticod-bd"/>
</dbReference>
<evidence type="ECO:0000313" key="15">
    <source>
        <dbReference type="Proteomes" id="UP000663444"/>
    </source>
</evidence>
<dbReference type="InterPro" id="IPR014729">
    <property type="entry name" value="Rossmann-like_a/b/a_fold"/>
</dbReference>
<reference evidence="14" key="1">
    <citation type="submission" date="2020-11" db="EMBL/GenBank/DDBJ databases">
        <title>Azospira restricta DSM 18626 genome sequence.</title>
        <authorList>
            <person name="Moe W.M."/>
        </authorList>
    </citation>
    <scope>NUCLEOTIDE SEQUENCE</scope>
    <source>
        <strain evidence="14">DSM 18626</strain>
    </source>
</reference>
<dbReference type="CDD" id="cd00671">
    <property type="entry name" value="ArgRS_core"/>
    <property type="match status" value="1"/>
</dbReference>
<evidence type="ECO:0000259" key="13">
    <source>
        <dbReference type="SMART" id="SM01016"/>
    </source>
</evidence>
<keyword evidence="6 10" id="KW-0067">ATP-binding</keyword>
<dbReference type="InterPro" id="IPR035684">
    <property type="entry name" value="ArgRS_core"/>
</dbReference>
<keyword evidence="3 10" id="KW-0963">Cytoplasm</keyword>
<evidence type="ECO:0000256" key="2">
    <source>
        <dbReference type="ARBA" id="ARBA00005594"/>
    </source>
</evidence>
<dbReference type="SMART" id="SM00836">
    <property type="entry name" value="DALR_1"/>
    <property type="match status" value="1"/>
</dbReference>
<accession>A0A974SPY9</accession>
<feature type="domain" description="DALR anticodon binding" evidence="12">
    <location>
        <begin position="470"/>
        <end position="590"/>
    </location>
</feature>
<dbReference type="RefSeq" id="WP_203387800.1">
    <property type="nucleotide sequence ID" value="NZ_CP064781.1"/>
</dbReference>
<dbReference type="InterPro" id="IPR009080">
    <property type="entry name" value="tRNAsynth_Ia_anticodon-bd"/>
</dbReference>
<dbReference type="InterPro" id="IPR005148">
    <property type="entry name" value="Arg-tRNA-synth_N"/>
</dbReference>
<dbReference type="GO" id="GO:0005524">
    <property type="term" value="F:ATP binding"/>
    <property type="evidence" value="ECO:0007669"/>
    <property type="project" value="UniProtKB-UniRule"/>
</dbReference>
<dbReference type="InterPro" id="IPR001412">
    <property type="entry name" value="aa-tRNA-synth_I_CS"/>
</dbReference>
<evidence type="ECO:0000256" key="10">
    <source>
        <dbReference type="HAMAP-Rule" id="MF_00123"/>
    </source>
</evidence>
<evidence type="ECO:0000313" key="14">
    <source>
        <dbReference type="EMBL" id="QRJ64259.1"/>
    </source>
</evidence>
<dbReference type="InterPro" id="IPR036695">
    <property type="entry name" value="Arg-tRNA-synth_N_sf"/>
</dbReference>
<dbReference type="InterPro" id="IPR001278">
    <property type="entry name" value="Arg-tRNA-ligase"/>
</dbReference>
<dbReference type="PANTHER" id="PTHR11956:SF5">
    <property type="entry name" value="ARGININE--TRNA LIGASE, CYTOPLASMIC"/>
    <property type="match status" value="1"/>
</dbReference>
<keyword evidence="7 10" id="KW-0648">Protein biosynthesis</keyword>
<dbReference type="Pfam" id="PF00750">
    <property type="entry name" value="tRNA-synt_1d"/>
    <property type="match status" value="2"/>
</dbReference>
<dbReference type="SUPFAM" id="SSF52374">
    <property type="entry name" value="Nucleotidylyl transferase"/>
    <property type="match status" value="1"/>
</dbReference>
<dbReference type="Gene3D" id="3.30.1360.70">
    <property type="entry name" value="Arginyl tRNA synthetase N-terminal domain"/>
    <property type="match status" value="1"/>
</dbReference>
<dbReference type="PROSITE" id="PS00178">
    <property type="entry name" value="AA_TRNA_LIGASE_I"/>
    <property type="match status" value="1"/>
</dbReference>
<dbReference type="SUPFAM" id="SSF47323">
    <property type="entry name" value="Anticodon-binding domain of a subclass of class I aminoacyl-tRNA synthetases"/>
    <property type="match status" value="1"/>
</dbReference>
<dbReference type="KEGG" id="ares:IWH25_02575"/>
<evidence type="ECO:0000259" key="12">
    <source>
        <dbReference type="SMART" id="SM00836"/>
    </source>
</evidence>
<name>A0A974SPY9_9RHOO</name>
<keyword evidence="4 10" id="KW-0436">Ligase</keyword>
<dbReference type="EMBL" id="CP064781">
    <property type="protein sequence ID" value="QRJ64259.1"/>
    <property type="molecule type" value="Genomic_DNA"/>
</dbReference>
<evidence type="ECO:0000256" key="8">
    <source>
        <dbReference type="ARBA" id="ARBA00023146"/>
    </source>
</evidence>
<evidence type="ECO:0000256" key="11">
    <source>
        <dbReference type="RuleBase" id="RU363038"/>
    </source>
</evidence>
<comment type="subunit">
    <text evidence="10">Monomer.</text>
</comment>
<dbReference type="FunFam" id="1.10.730.10:FF:000008">
    <property type="entry name" value="Arginine--tRNA ligase"/>
    <property type="match status" value="1"/>
</dbReference>
<evidence type="ECO:0000256" key="1">
    <source>
        <dbReference type="ARBA" id="ARBA00004496"/>
    </source>
</evidence>
<comment type="subcellular location">
    <subcellularLocation>
        <location evidence="1 10">Cytoplasm</location>
    </subcellularLocation>
</comment>
<sequence length="590" mass="65198">MTQDLRTHIAALLKAALQSVAPDAADTAIVLDRPKQASHGDFASNLALQIAKAMKRSPRDVAQLLVSELPASPWVEKTEIAGPGFINFTLKPAAKLKVVGDVLAAGADYGRSTAGGKQKIQVEFVSANPTGPLHVGHGRGAAYGASLSSLLAFAGWDVTREYYVNDAGRQMDILGLSTWLRYLELHNEHLPFPPNAYQGDYVRGMAKQMQLAHRDKYVKKAADVLANTPGLPDAARADDEAKNQRELHLDALIANAKTLLGEDWAYVHNHALTEQLADCRDDLEEFGVHFEVWFSEKALYDTGLVARCIERMEKAGHIYLQDGAKWFRSTAFGDEKDRVVQRENGLYTYFASDIAYHLNKFERGFDKVINIWGADHHGYIPRVTGALQALDLDAAKLHVALVQFAVLYRNGQKASMSTRSGEFVTLRDLRREVGNDACRFFYVLRKSDQHLDFDLDLAKSQSNENPVYYIQYAHARICSVLNAWTEAGGNEAELAKADLGRLDSPRELALAAKLAEFREVIEAAAADLAPHSIAFYLKDLAAEFHSWYNAERMLVDDAALKDARVALAAAVRRTIRNGMAILGVSCPESM</sequence>
<evidence type="ECO:0000256" key="7">
    <source>
        <dbReference type="ARBA" id="ARBA00022917"/>
    </source>
</evidence>
<comment type="similarity">
    <text evidence="2 10 11">Belongs to the class-I aminoacyl-tRNA synthetase family.</text>
</comment>
<dbReference type="GO" id="GO:0006420">
    <property type="term" value="P:arginyl-tRNA aminoacylation"/>
    <property type="evidence" value="ECO:0007669"/>
    <property type="project" value="UniProtKB-UniRule"/>
</dbReference>
<dbReference type="Proteomes" id="UP000663444">
    <property type="component" value="Chromosome"/>
</dbReference>
<comment type="catalytic activity">
    <reaction evidence="9 10">
        <text>tRNA(Arg) + L-arginine + ATP = L-arginyl-tRNA(Arg) + AMP + diphosphate</text>
        <dbReference type="Rhea" id="RHEA:20301"/>
        <dbReference type="Rhea" id="RHEA-COMP:9658"/>
        <dbReference type="Rhea" id="RHEA-COMP:9673"/>
        <dbReference type="ChEBI" id="CHEBI:30616"/>
        <dbReference type="ChEBI" id="CHEBI:32682"/>
        <dbReference type="ChEBI" id="CHEBI:33019"/>
        <dbReference type="ChEBI" id="CHEBI:78442"/>
        <dbReference type="ChEBI" id="CHEBI:78513"/>
        <dbReference type="ChEBI" id="CHEBI:456215"/>
        <dbReference type="EC" id="6.1.1.19"/>
    </reaction>
</comment>
<dbReference type="PRINTS" id="PR01038">
    <property type="entry name" value="TRNASYNTHARG"/>
</dbReference>
<dbReference type="HAMAP" id="MF_00123">
    <property type="entry name" value="Arg_tRNA_synth"/>
    <property type="match status" value="1"/>
</dbReference>
<dbReference type="Pfam" id="PF05746">
    <property type="entry name" value="DALR_1"/>
    <property type="match status" value="1"/>
</dbReference>
<proteinExistence type="inferred from homology"/>
<keyword evidence="15" id="KW-1185">Reference proteome</keyword>
<dbReference type="NCBIfam" id="TIGR00456">
    <property type="entry name" value="argS"/>
    <property type="match status" value="1"/>
</dbReference>
<evidence type="ECO:0000256" key="9">
    <source>
        <dbReference type="ARBA" id="ARBA00049339"/>
    </source>
</evidence>
<dbReference type="SMART" id="SM01016">
    <property type="entry name" value="Arg_tRNA_synt_N"/>
    <property type="match status" value="1"/>
</dbReference>
<dbReference type="Pfam" id="PF03485">
    <property type="entry name" value="Arg_tRNA_synt_N"/>
    <property type="match status" value="1"/>
</dbReference>
<evidence type="ECO:0000256" key="3">
    <source>
        <dbReference type="ARBA" id="ARBA00022490"/>
    </source>
</evidence>